<dbReference type="Proteomes" id="UP000007015">
    <property type="component" value="Chromosome 3"/>
</dbReference>
<sequence>MAIVGHDIAVCTYCGTGLAMPLLAARGEVADEVHHAGGSLMFQSSGHGKQKLELSGDVVDGLDEAICPVAMSSRTAGSSTTRSTS</sequence>
<dbReference type="Gramene" id="BGIOSGA010609-TA">
    <property type="protein sequence ID" value="BGIOSGA010609-PA"/>
    <property type="gene ID" value="BGIOSGA010609"/>
</dbReference>
<reference evidence="1 2" key="1">
    <citation type="journal article" date="2005" name="PLoS Biol.">
        <title>The genomes of Oryza sativa: a history of duplications.</title>
        <authorList>
            <person name="Yu J."/>
            <person name="Wang J."/>
            <person name="Lin W."/>
            <person name="Li S."/>
            <person name="Li H."/>
            <person name="Zhou J."/>
            <person name="Ni P."/>
            <person name="Dong W."/>
            <person name="Hu S."/>
            <person name="Zeng C."/>
            <person name="Zhang J."/>
            <person name="Zhang Y."/>
            <person name="Li R."/>
            <person name="Xu Z."/>
            <person name="Li S."/>
            <person name="Li X."/>
            <person name="Zheng H."/>
            <person name="Cong L."/>
            <person name="Lin L."/>
            <person name="Yin J."/>
            <person name="Geng J."/>
            <person name="Li G."/>
            <person name="Shi J."/>
            <person name="Liu J."/>
            <person name="Lv H."/>
            <person name="Li J."/>
            <person name="Wang J."/>
            <person name="Deng Y."/>
            <person name="Ran L."/>
            <person name="Shi X."/>
            <person name="Wang X."/>
            <person name="Wu Q."/>
            <person name="Li C."/>
            <person name="Ren X."/>
            <person name="Wang J."/>
            <person name="Wang X."/>
            <person name="Li D."/>
            <person name="Liu D."/>
            <person name="Zhang X."/>
            <person name="Ji Z."/>
            <person name="Zhao W."/>
            <person name="Sun Y."/>
            <person name="Zhang Z."/>
            <person name="Bao J."/>
            <person name="Han Y."/>
            <person name="Dong L."/>
            <person name="Ji J."/>
            <person name="Chen P."/>
            <person name="Wu S."/>
            <person name="Liu J."/>
            <person name="Xiao Y."/>
            <person name="Bu D."/>
            <person name="Tan J."/>
            <person name="Yang L."/>
            <person name="Ye C."/>
            <person name="Zhang J."/>
            <person name="Xu J."/>
            <person name="Zhou Y."/>
            <person name="Yu Y."/>
            <person name="Zhang B."/>
            <person name="Zhuang S."/>
            <person name="Wei H."/>
            <person name="Liu B."/>
            <person name="Lei M."/>
            <person name="Yu H."/>
            <person name="Li Y."/>
            <person name="Xu H."/>
            <person name="Wei S."/>
            <person name="He X."/>
            <person name="Fang L."/>
            <person name="Zhang Z."/>
            <person name="Zhang Y."/>
            <person name="Huang X."/>
            <person name="Su Z."/>
            <person name="Tong W."/>
            <person name="Li J."/>
            <person name="Tong Z."/>
            <person name="Li S."/>
            <person name="Ye J."/>
            <person name="Wang L."/>
            <person name="Fang L."/>
            <person name="Lei T."/>
            <person name="Chen C."/>
            <person name="Chen H."/>
            <person name="Xu Z."/>
            <person name="Li H."/>
            <person name="Huang H."/>
            <person name="Zhang F."/>
            <person name="Xu H."/>
            <person name="Li N."/>
            <person name="Zhao C."/>
            <person name="Li S."/>
            <person name="Dong L."/>
            <person name="Huang Y."/>
            <person name="Li L."/>
            <person name="Xi Y."/>
            <person name="Qi Q."/>
            <person name="Li W."/>
            <person name="Zhang B."/>
            <person name="Hu W."/>
            <person name="Zhang Y."/>
            <person name="Tian X."/>
            <person name="Jiao Y."/>
            <person name="Liang X."/>
            <person name="Jin J."/>
            <person name="Gao L."/>
            <person name="Zheng W."/>
            <person name="Hao B."/>
            <person name="Liu S."/>
            <person name="Wang W."/>
            <person name="Yuan L."/>
            <person name="Cao M."/>
            <person name="McDermott J."/>
            <person name="Samudrala R."/>
            <person name="Wang J."/>
            <person name="Wong G.K."/>
            <person name="Yang H."/>
        </authorList>
    </citation>
    <scope>NUCLEOTIDE SEQUENCE [LARGE SCALE GENOMIC DNA]</scope>
    <source>
        <strain evidence="2">cv. 93-11</strain>
    </source>
</reference>
<name>B8AQL6_ORYSI</name>
<dbReference type="Gene3D" id="3.40.50.12660">
    <property type="match status" value="1"/>
</dbReference>
<dbReference type="OMA" id="HDIAVCT"/>
<dbReference type="AlphaFoldDB" id="B8AQL6"/>
<dbReference type="HOGENOM" id="CLU_2516644_0_0_1"/>
<accession>B8AQL6</accession>
<protein>
    <submittedName>
        <fullName evidence="1">Uncharacterized protein</fullName>
    </submittedName>
</protein>
<organism evidence="1 2">
    <name type="scientific">Oryza sativa subsp. indica</name>
    <name type="common">Rice</name>
    <dbReference type="NCBI Taxonomy" id="39946"/>
    <lineage>
        <taxon>Eukaryota</taxon>
        <taxon>Viridiplantae</taxon>
        <taxon>Streptophyta</taxon>
        <taxon>Embryophyta</taxon>
        <taxon>Tracheophyta</taxon>
        <taxon>Spermatophyta</taxon>
        <taxon>Magnoliopsida</taxon>
        <taxon>Liliopsida</taxon>
        <taxon>Poales</taxon>
        <taxon>Poaceae</taxon>
        <taxon>BOP clade</taxon>
        <taxon>Oryzoideae</taxon>
        <taxon>Oryzeae</taxon>
        <taxon>Oryzinae</taxon>
        <taxon>Oryza</taxon>
        <taxon>Oryza sativa</taxon>
    </lineage>
</organism>
<keyword evidence="2" id="KW-1185">Reference proteome</keyword>
<dbReference type="EMBL" id="CM000128">
    <property type="protein sequence ID" value="EEC75390.1"/>
    <property type="molecule type" value="Genomic_DNA"/>
</dbReference>
<proteinExistence type="predicted"/>
<evidence type="ECO:0000313" key="1">
    <source>
        <dbReference type="EMBL" id="EEC75390.1"/>
    </source>
</evidence>
<evidence type="ECO:0000313" key="2">
    <source>
        <dbReference type="Proteomes" id="UP000007015"/>
    </source>
</evidence>
<gene>
    <name evidence="1" type="ORF">OsI_11866</name>
</gene>